<evidence type="ECO:0000313" key="4">
    <source>
        <dbReference type="EMBL" id="SEA39711.1"/>
    </source>
</evidence>
<evidence type="ECO:0000256" key="1">
    <source>
        <dbReference type="ARBA" id="ARBA00043967"/>
    </source>
</evidence>
<dbReference type="Pfam" id="PF01458">
    <property type="entry name" value="SUFBD_core"/>
    <property type="match status" value="1"/>
</dbReference>
<sequence length="443" mass="49502">MVNLLTAPLYDKLIAEFENSGSAAGTSGDLSEIRTAAFDLFRAKGFPTLKDEDWRFTNLSPFLTDDFTFTAAEAEENAVISALNKATIPGLNAYLLVLLNGTIQPALSVLPDAQSVTVHTTESISQTPAFKNHAALDASETNRMLALNTALFTDGYFLEVHKNVVLDKPIQIVNLYSADEHMFFQPRHLIVVNQNAKAELIESSIFIKNGSRAILNSVTQADLKENAQLIQYNIQDNLPDERLITYNQVQQERSSRYDNFTFNLPGAELIRNNLEIELNGSQTETHLFGLYLVGGQQLTDNHTAIHHKFPHCESNEVYKGVLLDNGKAVFNGKVFVERPAQKTNAFQQNNNLLLSDKAQVFAKPQLEIYADDVKCSHGCTVGQFDPESLFYLRARGISEESSRKLLVEAFMFDVTQKIGNEVLKEYVQSLIYNKMENSFSSVV</sequence>
<dbReference type="SUPFAM" id="SSF101960">
    <property type="entry name" value="Stabilizer of iron transporter SufD"/>
    <property type="match status" value="1"/>
</dbReference>
<dbReference type="STRING" id="425514.SAMN05443550_103101"/>
<dbReference type="PANTHER" id="PTHR43575">
    <property type="entry name" value="PROTEIN ABCI7, CHLOROPLASTIC"/>
    <property type="match status" value="1"/>
</dbReference>
<dbReference type="InterPro" id="IPR037284">
    <property type="entry name" value="SUF_FeS_clus_asmbl_SufBD_sf"/>
</dbReference>
<dbReference type="InterPro" id="IPR055346">
    <property type="entry name" value="Fe-S_cluster_assembly_SufBD"/>
</dbReference>
<accession>A0A1H4AV58</accession>
<comment type="similarity">
    <text evidence="1">Belongs to the iron-sulfur cluster assembly SufBD family.</text>
</comment>
<name>A0A1H4AV58_9SPHI</name>
<dbReference type="InterPro" id="IPR045595">
    <property type="entry name" value="SufBD_N"/>
</dbReference>
<reference evidence="4 5" key="1">
    <citation type="submission" date="2016-10" db="EMBL/GenBank/DDBJ databases">
        <authorList>
            <person name="de Groot N.N."/>
        </authorList>
    </citation>
    <scope>NUCLEOTIDE SEQUENCE [LARGE SCALE GENOMIC DNA]</scope>
    <source>
        <strain evidence="4 5">DSM 19033</strain>
    </source>
</reference>
<organism evidence="4 5">
    <name type="scientific">Pedobacter hartonius</name>
    <dbReference type="NCBI Taxonomy" id="425514"/>
    <lineage>
        <taxon>Bacteria</taxon>
        <taxon>Pseudomonadati</taxon>
        <taxon>Bacteroidota</taxon>
        <taxon>Sphingobacteriia</taxon>
        <taxon>Sphingobacteriales</taxon>
        <taxon>Sphingobacteriaceae</taxon>
        <taxon>Pedobacter</taxon>
    </lineage>
</organism>
<dbReference type="Pfam" id="PF19295">
    <property type="entry name" value="SufBD_N"/>
    <property type="match status" value="1"/>
</dbReference>
<gene>
    <name evidence="4" type="ORF">SAMN05443550_103101</name>
</gene>
<dbReference type="OrthoDB" id="9768262at2"/>
<proteinExistence type="inferred from homology"/>
<dbReference type="InterPro" id="IPR000825">
    <property type="entry name" value="SUF_FeS_clus_asmbl_SufBD_core"/>
</dbReference>
<dbReference type="NCBIfam" id="TIGR01981">
    <property type="entry name" value="sufD"/>
    <property type="match status" value="1"/>
</dbReference>
<protein>
    <submittedName>
        <fullName evidence="4">Iron-regulated ABC transporter permease protein SufD</fullName>
    </submittedName>
</protein>
<dbReference type="EMBL" id="FNRA01000003">
    <property type="protein sequence ID" value="SEA39711.1"/>
    <property type="molecule type" value="Genomic_DNA"/>
</dbReference>
<dbReference type="Proteomes" id="UP000198850">
    <property type="component" value="Unassembled WGS sequence"/>
</dbReference>
<dbReference type="PANTHER" id="PTHR43575:SF1">
    <property type="entry name" value="PROTEIN ABCI7, CHLOROPLASTIC"/>
    <property type="match status" value="1"/>
</dbReference>
<evidence type="ECO:0000259" key="2">
    <source>
        <dbReference type="Pfam" id="PF01458"/>
    </source>
</evidence>
<dbReference type="GO" id="GO:0016226">
    <property type="term" value="P:iron-sulfur cluster assembly"/>
    <property type="evidence" value="ECO:0007669"/>
    <property type="project" value="InterPro"/>
</dbReference>
<evidence type="ECO:0000313" key="5">
    <source>
        <dbReference type="Proteomes" id="UP000198850"/>
    </source>
</evidence>
<feature type="domain" description="SUF system FeS cluster assembly SufBD core" evidence="2">
    <location>
        <begin position="179"/>
        <end position="410"/>
    </location>
</feature>
<dbReference type="AlphaFoldDB" id="A0A1H4AV58"/>
<keyword evidence="5" id="KW-1185">Reference proteome</keyword>
<evidence type="ECO:0000259" key="3">
    <source>
        <dbReference type="Pfam" id="PF19295"/>
    </source>
</evidence>
<dbReference type="InterPro" id="IPR011542">
    <property type="entry name" value="SUF_FeS_clus_asmbl_SufD"/>
</dbReference>
<feature type="domain" description="SUF system FeS cluster assembly SufBD N-terminal" evidence="3">
    <location>
        <begin position="26"/>
        <end position="172"/>
    </location>
</feature>
<dbReference type="RefSeq" id="WP_090555767.1">
    <property type="nucleotide sequence ID" value="NZ_FNRA01000003.1"/>
</dbReference>